<dbReference type="AlphaFoldDB" id="A0AAE9IY47"/>
<dbReference type="InterPro" id="IPR042868">
    <property type="entry name" value="PHYHIP/PHYHIPL"/>
</dbReference>
<evidence type="ECO:0000313" key="6">
    <source>
        <dbReference type="Proteomes" id="UP000829354"/>
    </source>
</evidence>
<sequence>MSFNGGWAPPPWHHQPAPMPSPNGQSWRPYANQQGGGPMRQPPHNHHPHMNPQYQNPHNGWLEILDNPYFSRGVHPPQNHFERNQMQNFNQPPLPPPPVQQRPVLKSPPKIQMNEYVKQTLMNNAHVPGLRSGLQMRNAMQQRAKNRMKGQEQRPKTSMQLMVNFKVFSERIELRWQIPAKRKDLKFIITMLNTKMNSVESIERPCSSAHCEFQVQAGENYKVEIHCKTERDGFLLAYWTRELRAEFSYSELKHLLEKCYQFVTRGIKADPQMHEFRVVYRCKPKVYWDEIHHYCNDVMQKYIKDDNGQPGNLINGKINGLFFSARLLPDLTLPQFSPFGNVRMIVNAFLILNPERHNFYFSDFYCNKNIHYVTIVICVVDSETDRYCREKLVKLNPLSNPFVKLIPPPDRFGQWRFYINYTLWVELYYTEDLQLDMGQFSAIMATGAGTSKIGGLPNNKNCNLCNLYPRKKKVVEAVEEVAAVADLDSTMATILREDARVDSDVADTLVYLIDRVEERSLTAEELAEKLDPELVKAVEEMNKAVNKEESLFGSIAKNLSDFVSGFNKRKDALIQEIRKLRNS</sequence>
<dbReference type="Proteomes" id="UP000829354">
    <property type="component" value="Chromosome I"/>
</dbReference>
<proteinExistence type="predicted"/>
<gene>
    <name evidence="3" type="ORF">L3Y34_014351</name>
    <name evidence="4" type="ORF">L5515_000440</name>
</gene>
<evidence type="ECO:0000256" key="1">
    <source>
        <dbReference type="SAM" id="MobiDB-lite"/>
    </source>
</evidence>
<feature type="compositionally biased region" description="Pro residues" evidence="1">
    <location>
        <begin position="8"/>
        <end position="21"/>
    </location>
</feature>
<dbReference type="EMBL" id="CP092620">
    <property type="protein sequence ID" value="UMM10864.1"/>
    <property type="molecule type" value="Genomic_DNA"/>
</dbReference>
<dbReference type="InterPro" id="IPR045545">
    <property type="entry name" value="PHYIP/PHIPL_C"/>
</dbReference>
<dbReference type="PANTHER" id="PTHR15698">
    <property type="entry name" value="PROTEIN CBG15099"/>
    <property type="match status" value="1"/>
</dbReference>
<evidence type="ECO:0000313" key="3">
    <source>
        <dbReference type="EMBL" id="ULU09926.1"/>
    </source>
</evidence>
<dbReference type="OMA" id="QFSAIMA"/>
<accession>A0AAE9IY47</accession>
<dbReference type="Pfam" id="PF19281">
    <property type="entry name" value="PHYHIP_C"/>
    <property type="match status" value="1"/>
</dbReference>
<feature type="domain" description="Phytanoyl-CoA hydroxylase-interacting protein-like C-terminal" evidence="2">
    <location>
        <begin position="263"/>
        <end position="466"/>
    </location>
</feature>
<dbReference type="PANTHER" id="PTHR15698:SF4">
    <property type="entry name" value="PHYTANOYL-COA HYDROXYLASE-INTERACTING PROTEIN-LIKE C-TERMINAL DOMAIN-CONTAINING PROTEIN"/>
    <property type="match status" value="1"/>
</dbReference>
<reference evidence="4 6" key="1">
    <citation type="submission" date="2022-04" db="EMBL/GenBank/DDBJ databases">
        <title>Chromosome-level reference genomes for two strains of Caenorhabditis briggsae: an improved platform for comparative genomics.</title>
        <authorList>
            <person name="Stevens L."/>
            <person name="Andersen E."/>
        </authorList>
    </citation>
    <scope>NUCLEOTIDE SEQUENCE [LARGE SCALE GENOMIC DNA]</scope>
    <source>
        <strain evidence="4">VX34</strain>
        <tissue evidence="4">Whole-organism</tissue>
    </source>
</reference>
<feature type="region of interest" description="Disordered" evidence="1">
    <location>
        <begin position="1"/>
        <end position="51"/>
    </location>
</feature>
<dbReference type="KEGG" id="cbr:CBG_15098"/>
<protein>
    <recommendedName>
        <fullName evidence="2">Phytanoyl-CoA hydroxylase-interacting protein-like C-terminal domain-containing protein</fullName>
    </recommendedName>
</protein>
<evidence type="ECO:0000313" key="5">
    <source>
        <dbReference type="Proteomes" id="UP000827892"/>
    </source>
</evidence>
<organism evidence="3 5">
    <name type="scientific">Caenorhabditis briggsae</name>
    <dbReference type="NCBI Taxonomy" id="6238"/>
    <lineage>
        <taxon>Eukaryota</taxon>
        <taxon>Metazoa</taxon>
        <taxon>Ecdysozoa</taxon>
        <taxon>Nematoda</taxon>
        <taxon>Chromadorea</taxon>
        <taxon>Rhabditida</taxon>
        <taxon>Rhabditina</taxon>
        <taxon>Rhabditomorpha</taxon>
        <taxon>Rhabditoidea</taxon>
        <taxon>Rhabditidae</taxon>
        <taxon>Peloderinae</taxon>
        <taxon>Caenorhabditis</taxon>
    </lineage>
</organism>
<evidence type="ECO:0000259" key="2">
    <source>
        <dbReference type="Pfam" id="PF19281"/>
    </source>
</evidence>
<dbReference type="EMBL" id="CP090891">
    <property type="protein sequence ID" value="ULU09926.1"/>
    <property type="molecule type" value="Genomic_DNA"/>
</dbReference>
<name>A0AAE9IY47_CAEBR</name>
<dbReference type="Proteomes" id="UP000827892">
    <property type="component" value="Chromosome I"/>
</dbReference>
<reference evidence="3 5" key="2">
    <citation type="submission" date="2022-05" db="EMBL/GenBank/DDBJ databases">
        <title>Chromosome-level reference genomes for two strains of Caenorhabditis briggsae: an improved platform for comparative genomics.</title>
        <authorList>
            <person name="Stevens L."/>
            <person name="Andersen E.C."/>
        </authorList>
    </citation>
    <scope>NUCLEOTIDE SEQUENCE [LARGE SCALE GENOMIC DNA]</scope>
    <source>
        <strain evidence="3">QX1410_ONT</strain>
        <tissue evidence="3">Whole-organism</tissue>
    </source>
</reference>
<keyword evidence="6" id="KW-1185">Reference proteome</keyword>
<evidence type="ECO:0000313" key="4">
    <source>
        <dbReference type="EMBL" id="UMM10864.1"/>
    </source>
</evidence>